<dbReference type="Pfam" id="PF00583">
    <property type="entry name" value="Acetyltransf_1"/>
    <property type="match status" value="1"/>
</dbReference>
<evidence type="ECO:0000313" key="3">
    <source>
        <dbReference type="Proteomes" id="UP001140293"/>
    </source>
</evidence>
<comment type="caution">
    <text evidence="2">The sequence shown here is derived from an EMBL/GenBank/DDBJ whole genome shotgun (WGS) entry which is preliminary data.</text>
</comment>
<dbReference type="GO" id="GO:0016747">
    <property type="term" value="F:acyltransferase activity, transferring groups other than amino-acyl groups"/>
    <property type="evidence" value="ECO:0007669"/>
    <property type="project" value="InterPro"/>
</dbReference>
<evidence type="ECO:0000259" key="1">
    <source>
        <dbReference type="PROSITE" id="PS51186"/>
    </source>
</evidence>
<dbReference type="Proteomes" id="UP001140293">
    <property type="component" value="Unassembled WGS sequence"/>
</dbReference>
<keyword evidence="3" id="KW-1185">Reference proteome</keyword>
<dbReference type="PANTHER" id="PTHR43072">
    <property type="entry name" value="N-ACETYLTRANSFERASE"/>
    <property type="match status" value="1"/>
</dbReference>
<evidence type="ECO:0000313" key="2">
    <source>
        <dbReference type="EMBL" id="MCV7169711.1"/>
    </source>
</evidence>
<dbReference type="InterPro" id="IPR016181">
    <property type="entry name" value="Acyl_CoA_acyltransferase"/>
</dbReference>
<proteinExistence type="predicted"/>
<accession>A0A9X3BUR2</accession>
<dbReference type="InterPro" id="IPR000182">
    <property type="entry name" value="GNAT_dom"/>
</dbReference>
<dbReference type="RefSeq" id="WP_264011899.1">
    <property type="nucleotide sequence ID" value="NZ_JACKSJ010000056.1"/>
</dbReference>
<name>A0A9X3BUR2_9MYCO</name>
<feature type="domain" description="N-acetyltransferase" evidence="1">
    <location>
        <begin position="2"/>
        <end position="165"/>
    </location>
</feature>
<dbReference type="SUPFAM" id="SSF55729">
    <property type="entry name" value="Acyl-CoA N-acyltransferases (Nat)"/>
    <property type="match status" value="1"/>
</dbReference>
<dbReference type="CDD" id="cd04301">
    <property type="entry name" value="NAT_SF"/>
    <property type="match status" value="1"/>
</dbReference>
<dbReference type="PANTHER" id="PTHR43072:SF8">
    <property type="entry name" value="ACYLTRANSFERASE FABY-RELATED"/>
    <property type="match status" value="1"/>
</dbReference>
<organism evidence="2 3">
    <name type="scientific">[Mycobacterium] manitobense</name>
    <dbReference type="NCBI Taxonomy" id="190147"/>
    <lineage>
        <taxon>Bacteria</taxon>
        <taxon>Bacillati</taxon>
        <taxon>Actinomycetota</taxon>
        <taxon>Actinomycetes</taxon>
        <taxon>Mycobacteriales</taxon>
        <taxon>Mycobacteriaceae</taxon>
        <taxon>Mycolicibacterium</taxon>
    </lineage>
</organism>
<protein>
    <submittedName>
        <fullName evidence="2">N-acetyltransferase</fullName>
    </submittedName>
</protein>
<reference evidence="2" key="1">
    <citation type="submission" date="2020-07" db="EMBL/GenBank/DDBJ databases">
        <authorList>
            <person name="Pettersson B.M.F."/>
            <person name="Behra P.R.K."/>
            <person name="Ramesh M."/>
            <person name="Das S."/>
            <person name="Dasgupta S."/>
            <person name="Kirsebom L.A."/>
        </authorList>
    </citation>
    <scope>NUCLEOTIDE SEQUENCE</scope>
    <source>
        <strain evidence="2">DSM 44615</strain>
    </source>
</reference>
<dbReference type="Gene3D" id="3.40.630.30">
    <property type="match status" value="1"/>
</dbReference>
<dbReference type="EMBL" id="JACKSJ010000056">
    <property type="protein sequence ID" value="MCV7169711.1"/>
    <property type="molecule type" value="Genomic_DNA"/>
</dbReference>
<reference evidence="2" key="2">
    <citation type="journal article" date="2022" name="BMC Genomics">
        <title>Comparative genome analysis of mycobacteria focusing on tRNA and non-coding RNA.</title>
        <authorList>
            <person name="Behra P.R.K."/>
            <person name="Pettersson B.M.F."/>
            <person name="Ramesh M."/>
            <person name="Das S."/>
            <person name="Dasgupta S."/>
            <person name="Kirsebom L.A."/>
        </authorList>
    </citation>
    <scope>NUCLEOTIDE SEQUENCE</scope>
    <source>
        <strain evidence="2">DSM 44615</strain>
    </source>
</reference>
<dbReference type="AlphaFoldDB" id="A0A9X3BUR2"/>
<gene>
    <name evidence="2" type="ORF">H7I41_07215</name>
</gene>
<sequence length="166" mass="17667">MVTVRPAVESDLAVVAGIYAHHVRTGVATFELEPPDSAEWRRRLEAGRSAGLPFLVATVSGEVIGYAYCAPWKPRPAYRHTVEDSVYLAPEATGRGAGGLLLDHLLAGCADAGVRQVIAVIVDADAAASVALHRKRGFVEAGRLTAVGYKHGRWLDTLLLQRSLGG</sequence>
<dbReference type="PROSITE" id="PS51186">
    <property type="entry name" value="GNAT"/>
    <property type="match status" value="1"/>
</dbReference>